<evidence type="ECO:0000313" key="3">
    <source>
        <dbReference type="Proteomes" id="UP001175353"/>
    </source>
</evidence>
<dbReference type="Proteomes" id="UP001175353">
    <property type="component" value="Unassembled WGS sequence"/>
</dbReference>
<keyword evidence="3" id="KW-1185">Reference proteome</keyword>
<protein>
    <submittedName>
        <fullName evidence="2">Uncharacterized protein</fullName>
    </submittedName>
</protein>
<name>A0AAN6QPL8_9PEZI</name>
<accession>A0AAN6QPL8</accession>
<feature type="region of interest" description="Disordered" evidence="1">
    <location>
        <begin position="18"/>
        <end position="78"/>
    </location>
</feature>
<reference evidence="2" key="1">
    <citation type="submission" date="2023-06" db="EMBL/GenBank/DDBJ databases">
        <title>Black Yeasts Isolated from many extreme environments.</title>
        <authorList>
            <person name="Coleine C."/>
            <person name="Stajich J.E."/>
            <person name="Selbmann L."/>
        </authorList>
    </citation>
    <scope>NUCLEOTIDE SEQUENCE</scope>
    <source>
        <strain evidence="2">CCFEE 5200</strain>
    </source>
</reference>
<feature type="compositionally biased region" description="Low complexity" evidence="1">
    <location>
        <begin position="64"/>
        <end position="77"/>
    </location>
</feature>
<comment type="caution">
    <text evidence="2">The sequence shown here is derived from an EMBL/GenBank/DDBJ whole genome shotgun (WGS) entry which is preliminary data.</text>
</comment>
<proteinExistence type="predicted"/>
<sequence>MLTAPLLRRRLLSTQCVSGSVGVTRRGSSNSSSNGRENRLGRGGRRGPDQATPKEASAKRDAQGTSSGRAGSSSKLSLIEQLFPEETKRYEEAQCKVSREIPRLPLDTFPVPKRSKPRPDRPTASQSSVERPATAQRIEDRMRRQAASLIETTVLVLRNASTNLVEEDFRRLIPQGRHMEGWTLEQGDILKVIPGRNLATLEQQNYYYLLFASKLSAFTYQGHATRIARMAASHTPSSMTSPIAVPPGYTIDGMDAHSAIQSFALVPASQDLDLRQLEPPLSPMMTSIVRNRGYNPLVSRSDRMAFEVRLTLDGPQIPANRIRYVLLETARDRSLAWSGGEELAPKITKWEPKYTVSPWDRESRTARAVSSANNRSEEEQMQWDLEKQKRKTERAGMAMEFGPNGQEQKQMRTPGAVYVLGFYTEMAAQQFVQHWHQRPMAGKGDDGEQGSEDELPPVANAEILWFLVRSLHRMGSMSLANAIVGKDDTP</sequence>
<dbReference type="EMBL" id="JAUJLE010000134">
    <property type="protein sequence ID" value="KAK0977403.1"/>
    <property type="molecule type" value="Genomic_DNA"/>
</dbReference>
<organism evidence="2 3">
    <name type="scientific">Friedmanniomyces endolithicus</name>
    <dbReference type="NCBI Taxonomy" id="329885"/>
    <lineage>
        <taxon>Eukaryota</taxon>
        <taxon>Fungi</taxon>
        <taxon>Dikarya</taxon>
        <taxon>Ascomycota</taxon>
        <taxon>Pezizomycotina</taxon>
        <taxon>Dothideomycetes</taxon>
        <taxon>Dothideomycetidae</taxon>
        <taxon>Mycosphaerellales</taxon>
        <taxon>Teratosphaeriaceae</taxon>
        <taxon>Friedmanniomyces</taxon>
    </lineage>
</organism>
<evidence type="ECO:0000256" key="1">
    <source>
        <dbReference type="SAM" id="MobiDB-lite"/>
    </source>
</evidence>
<gene>
    <name evidence="2" type="ORF">LTR91_013316</name>
</gene>
<feature type="compositionally biased region" description="Low complexity" evidence="1">
    <location>
        <begin position="18"/>
        <end position="35"/>
    </location>
</feature>
<evidence type="ECO:0000313" key="2">
    <source>
        <dbReference type="EMBL" id="KAK0977403.1"/>
    </source>
</evidence>
<feature type="region of interest" description="Disordered" evidence="1">
    <location>
        <begin position="361"/>
        <end position="383"/>
    </location>
</feature>
<feature type="region of interest" description="Disordered" evidence="1">
    <location>
        <begin position="104"/>
        <end position="138"/>
    </location>
</feature>
<dbReference type="AlphaFoldDB" id="A0AAN6QPL8"/>